<reference evidence="2" key="1">
    <citation type="submission" date="2020-11" db="EMBL/GenBank/DDBJ databases">
        <authorList>
            <consortium name="DOE Joint Genome Institute"/>
            <person name="Ahrendt S."/>
            <person name="Riley R."/>
            <person name="Andreopoulos W."/>
            <person name="Labutti K."/>
            <person name="Pangilinan J."/>
            <person name="Ruiz-Duenas F.J."/>
            <person name="Barrasa J.M."/>
            <person name="Sanchez-Garcia M."/>
            <person name="Camarero S."/>
            <person name="Miyauchi S."/>
            <person name="Serrano A."/>
            <person name="Linde D."/>
            <person name="Babiker R."/>
            <person name="Drula E."/>
            <person name="Ayuso-Fernandez I."/>
            <person name="Pacheco R."/>
            <person name="Padilla G."/>
            <person name="Ferreira P."/>
            <person name="Barriuso J."/>
            <person name="Kellner H."/>
            <person name="Castanera R."/>
            <person name="Alfaro M."/>
            <person name="Ramirez L."/>
            <person name="Pisabarro A.G."/>
            <person name="Kuo A."/>
            <person name="Tritt A."/>
            <person name="Lipzen A."/>
            <person name="He G."/>
            <person name="Yan M."/>
            <person name="Ng V."/>
            <person name="Cullen D."/>
            <person name="Martin F."/>
            <person name="Rosso M.-N."/>
            <person name="Henrissat B."/>
            <person name="Hibbett D."/>
            <person name="Martinez A.T."/>
            <person name="Grigoriev I.V."/>
        </authorList>
    </citation>
    <scope>NUCLEOTIDE SEQUENCE</scope>
    <source>
        <strain evidence="2">AH 40177</strain>
    </source>
</reference>
<evidence type="ECO:0000313" key="3">
    <source>
        <dbReference type="Proteomes" id="UP000772434"/>
    </source>
</evidence>
<gene>
    <name evidence="2" type="ORF">BDP27DRAFT_1397008</name>
</gene>
<feature type="region of interest" description="Disordered" evidence="1">
    <location>
        <begin position="42"/>
        <end position="66"/>
    </location>
</feature>
<sequence length="185" mass="19691">MSSGVLSTIATFVEAADSFRVRMDFKLILSVEVIAWAGSRKTEQEEEREIEASPGRESQDGHDTPQSVAESTLAFSLVVSISSATLARTAVSLVPVATLLLPNFPRSDGAVFRLGNEVSGLGPGIEAENVHLALAVVGLEGLMLRTWDVEMKGMKKGTDVARKVEETLSVRYPSRAFSASALGPG</sequence>
<proteinExistence type="predicted"/>
<evidence type="ECO:0000313" key="2">
    <source>
        <dbReference type="EMBL" id="KAF9078807.1"/>
    </source>
</evidence>
<keyword evidence="3" id="KW-1185">Reference proteome</keyword>
<dbReference type="EMBL" id="JADNRY010000001">
    <property type="protein sequence ID" value="KAF9078807.1"/>
    <property type="molecule type" value="Genomic_DNA"/>
</dbReference>
<dbReference type="AlphaFoldDB" id="A0A9P5QCF7"/>
<accession>A0A9P5QCF7</accession>
<evidence type="ECO:0000256" key="1">
    <source>
        <dbReference type="SAM" id="MobiDB-lite"/>
    </source>
</evidence>
<comment type="caution">
    <text evidence="2">The sequence shown here is derived from an EMBL/GenBank/DDBJ whole genome shotgun (WGS) entry which is preliminary data.</text>
</comment>
<protein>
    <submittedName>
        <fullName evidence="2">Uncharacterized protein</fullName>
    </submittedName>
</protein>
<organism evidence="2 3">
    <name type="scientific">Rhodocollybia butyracea</name>
    <dbReference type="NCBI Taxonomy" id="206335"/>
    <lineage>
        <taxon>Eukaryota</taxon>
        <taxon>Fungi</taxon>
        <taxon>Dikarya</taxon>
        <taxon>Basidiomycota</taxon>
        <taxon>Agaricomycotina</taxon>
        <taxon>Agaricomycetes</taxon>
        <taxon>Agaricomycetidae</taxon>
        <taxon>Agaricales</taxon>
        <taxon>Marasmiineae</taxon>
        <taxon>Omphalotaceae</taxon>
        <taxon>Rhodocollybia</taxon>
    </lineage>
</organism>
<name>A0A9P5QCF7_9AGAR</name>
<dbReference type="Proteomes" id="UP000772434">
    <property type="component" value="Unassembled WGS sequence"/>
</dbReference>